<name>A0A2N8HDP0_9BACT</name>
<evidence type="ECO:0000313" key="1">
    <source>
        <dbReference type="EMBL" id="PNC18091.1"/>
    </source>
</evidence>
<dbReference type="AlphaFoldDB" id="A0A2N8HDP0"/>
<reference evidence="1 2" key="1">
    <citation type="journal article" date="2017" name="BMC Genomics">
        <title>Genome sequencing of 39 Akkermansia muciniphila isolates reveals its population structure, genomic and functional diverisity, and global distribution in mammalian gut microbiotas.</title>
        <authorList>
            <person name="Guo X."/>
            <person name="Li S."/>
            <person name="Zhang J."/>
            <person name="Wu F."/>
            <person name="Li X."/>
            <person name="Wu D."/>
            <person name="Zhang M."/>
            <person name="Ou Z."/>
            <person name="Jie Z."/>
            <person name="Yan Q."/>
            <person name="Li P."/>
            <person name="Yi J."/>
            <person name="Peng Y."/>
        </authorList>
    </citation>
    <scope>NUCLEOTIDE SEQUENCE [LARGE SCALE GENOMIC DNA]</scope>
    <source>
        <strain evidence="1 2">GP24</strain>
    </source>
</reference>
<proteinExistence type="predicted"/>
<dbReference type="EMBL" id="PJKA01000010">
    <property type="protein sequence ID" value="PNC18091.1"/>
    <property type="molecule type" value="Genomic_DNA"/>
</dbReference>
<organism evidence="1 2">
    <name type="scientific">Akkermansia muciniphila</name>
    <dbReference type="NCBI Taxonomy" id="239935"/>
    <lineage>
        <taxon>Bacteria</taxon>
        <taxon>Pseudomonadati</taxon>
        <taxon>Verrucomicrobiota</taxon>
        <taxon>Verrucomicrobiia</taxon>
        <taxon>Verrucomicrobiales</taxon>
        <taxon>Akkermansiaceae</taxon>
        <taxon>Akkermansia</taxon>
    </lineage>
</organism>
<evidence type="ECO:0000313" key="2">
    <source>
        <dbReference type="Proteomes" id="UP000236000"/>
    </source>
</evidence>
<accession>A0A2N8HDP0</accession>
<dbReference type="Proteomes" id="UP000236000">
    <property type="component" value="Unassembled WGS sequence"/>
</dbReference>
<protein>
    <submittedName>
        <fullName evidence="1">Uncharacterized protein</fullName>
    </submittedName>
</protein>
<comment type="caution">
    <text evidence="1">The sequence shown here is derived from an EMBL/GenBank/DDBJ whole genome shotgun (WGS) entry which is preliminary data.</text>
</comment>
<gene>
    <name evidence="1" type="ORF">CXU22_05490</name>
</gene>
<sequence>MFFLMLCNISPSPFHSLIPPALTATAAKMQRQSVMIAGTKRKPVTSGTPYGNFQDIAKPNFLKTFFFQFCRLDSGFQIRPFYKPILTNKLFFII</sequence>